<protein>
    <submittedName>
        <fullName evidence="1">Uncharacterized protein</fullName>
    </submittedName>
</protein>
<reference evidence="1 2" key="1">
    <citation type="submission" date="2024-07" db="EMBL/GenBank/DDBJ databases">
        <title>Section-level genome sequencing and comparative genomics of Aspergillus sections Usti and Cavernicolus.</title>
        <authorList>
            <consortium name="Lawrence Berkeley National Laboratory"/>
            <person name="Nybo J.L."/>
            <person name="Vesth T.C."/>
            <person name="Theobald S."/>
            <person name="Frisvad J.C."/>
            <person name="Larsen T.O."/>
            <person name="Kjaerboelling I."/>
            <person name="Rothschild-Mancinelli K."/>
            <person name="Lyhne E.K."/>
            <person name="Kogle M.E."/>
            <person name="Barry K."/>
            <person name="Clum A."/>
            <person name="Na H."/>
            <person name="Ledsgaard L."/>
            <person name="Lin J."/>
            <person name="Lipzen A."/>
            <person name="Kuo A."/>
            <person name="Riley R."/>
            <person name="Mondo S."/>
            <person name="Labutti K."/>
            <person name="Haridas S."/>
            <person name="Pangalinan J."/>
            <person name="Salamov A.A."/>
            <person name="Simmons B.A."/>
            <person name="Magnuson J.K."/>
            <person name="Chen J."/>
            <person name="Drula E."/>
            <person name="Henrissat B."/>
            <person name="Wiebenga A."/>
            <person name="Lubbers R.J."/>
            <person name="Gomes A.C."/>
            <person name="Makela M.R."/>
            <person name="Stajich J."/>
            <person name="Grigoriev I.V."/>
            <person name="Mortensen U.H."/>
            <person name="De Vries R.P."/>
            <person name="Baker S.E."/>
            <person name="Andersen M.R."/>
        </authorList>
    </citation>
    <scope>NUCLEOTIDE SEQUENCE [LARGE SCALE GENOMIC DNA]</scope>
    <source>
        <strain evidence="1 2">CBS 209.92</strain>
    </source>
</reference>
<dbReference type="Proteomes" id="UP001610563">
    <property type="component" value="Unassembled WGS sequence"/>
</dbReference>
<accession>A0ABR4FGU7</accession>
<proteinExistence type="predicted"/>
<organism evidence="1 2">
    <name type="scientific">Aspergillus keveii</name>
    <dbReference type="NCBI Taxonomy" id="714993"/>
    <lineage>
        <taxon>Eukaryota</taxon>
        <taxon>Fungi</taxon>
        <taxon>Dikarya</taxon>
        <taxon>Ascomycota</taxon>
        <taxon>Pezizomycotina</taxon>
        <taxon>Eurotiomycetes</taxon>
        <taxon>Eurotiomycetidae</taxon>
        <taxon>Eurotiales</taxon>
        <taxon>Aspergillaceae</taxon>
        <taxon>Aspergillus</taxon>
        <taxon>Aspergillus subgen. Nidulantes</taxon>
    </lineage>
</organism>
<sequence length="210" mass="24147">MLPETRANPRVAGVPYRYTRILWRIVHKGLYHFSKWTSVEEVISMQIARAADVPFSRRVPILMTRLPGIALENSKNSEDIVQPEKQYEPWLEELKICVSGAVCSPLGSQIKSSQDFHRYLLGPASAHAFKSKVEYEATVSRPKKLHKGHHRIAFTHGDLKAAHNILESEGLYPEYWEFITAMRFGRDGWWFQLDSDRAVTDLTVDSYIAF</sequence>
<gene>
    <name evidence="1" type="ORF">BJX66DRAFT_331166</name>
</gene>
<evidence type="ECO:0000313" key="2">
    <source>
        <dbReference type="Proteomes" id="UP001610563"/>
    </source>
</evidence>
<name>A0ABR4FGU7_9EURO</name>
<dbReference type="EMBL" id="JBFTWV010000422">
    <property type="protein sequence ID" value="KAL2782470.1"/>
    <property type="molecule type" value="Genomic_DNA"/>
</dbReference>
<evidence type="ECO:0000313" key="1">
    <source>
        <dbReference type="EMBL" id="KAL2782470.1"/>
    </source>
</evidence>
<keyword evidence="2" id="KW-1185">Reference proteome</keyword>
<comment type="caution">
    <text evidence="1">The sequence shown here is derived from an EMBL/GenBank/DDBJ whole genome shotgun (WGS) entry which is preliminary data.</text>
</comment>